<feature type="non-terminal residue" evidence="2">
    <location>
        <position position="1"/>
    </location>
</feature>
<dbReference type="AlphaFoldDB" id="A0A392SKW2"/>
<dbReference type="Proteomes" id="UP000265520">
    <property type="component" value="Unassembled WGS sequence"/>
</dbReference>
<dbReference type="EMBL" id="LXQA010388356">
    <property type="protein sequence ID" value="MCI48570.1"/>
    <property type="molecule type" value="Genomic_DNA"/>
</dbReference>
<comment type="caution">
    <text evidence="2">The sequence shown here is derived from an EMBL/GenBank/DDBJ whole genome shotgun (WGS) entry which is preliminary data.</text>
</comment>
<keyword evidence="3" id="KW-1185">Reference proteome</keyword>
<feature type="compositionally biased region" description="Basic and acidic residues" evidence="1">
    <location>
        <begin position="1"/>
        <end position="19"/>
    </location>
</feature>
<proteinExistence type="predicted"/>
<evidence type="ECO:0000256" key="1">
    <source>
        <dbReference type="SAM" id="MobiDB-lite"/>
    </source>
</evidence>
<reference evidence="2 3" key="1">
    <citation type="journal article" date="2018" name="Front. Plant Sci.">
        <title>Red Clover (Trifolium pratense) and Zigzag Clover (T. medium) - A Picture of Genomic Similarities and Differences.</title>
        <authorList>
            <person name="Dluhosova J."/>
            <person name="Istvanek J."/>
            <person name="Nedelnik J."/>
            <person name="Repkova J."/>
        </authorList>
    </citation>
    <scope>NUCLEOTIDE SEQUENCE [LARGE SCALE GENOMIC DNA]</scope>
    <source>
        <strain evidence="3">cv. 10/8</strain>
        <tissue evidence="2">Leaf</tissue>
    </source>
</reference>
<accession>A0A392SKW2</accession>
<name>A0A392SKW2_9FABA</name>
<feature type="region of interest" description="Disordered" evidence="1">
    <location>
        <begin position="1"/>
        <end position="21"/>
    </location>
</feature>
<evidence type="ECO:0000313" key="2">
    <source>
        <dbReference type="EMBL" id="MCI48570.1"/>
    </source>
</evidence>
<sequence length="45" mass="4830">RNKKGAIDRRISSKAEPKETPGAILAESGAKVKSKRVIAVVRGQK</sequence>
<evidence type="ECO:0000313" key="3">
    <source>
        <dbReference type="Proteomes" id="UP000265520"/>
    </source>
</evidence>
<protein>
    <submittedName>
        <fullName evidence="2">Uncharacterized protein</fullName>
    </submittedName>
</protein>
<organism evidence="2 3">
    <name type="scientific">Trifolium medium</name>
    <dbReference type="NCBI Taxonomy" id="97028"/>
    <lineage>
        <taxon>Eukaryota</taxon>
        <taxon>Viridiplantae</taxon>
        <taxon>Streptophyta</taxon>
        <taxon>Embryophyta</taxon>
        <taxon>Tracheophyta</taxon>
        <taxon>Spermatophyta</taxon>
        <taxon>Magnoliopsida</taxon>
        <taxon>eudicotyledons</taxon>
        <taxon>Gunneridae</taxon>
        <taxon>Pentapetalae</taxon>
        <taxon>rosids</taxon>
        <taxon>fabids</taxon>
        <taxon>Fabales</taxon>
        <taxon>Fabaceae</taxon>
        <taxon>Papilionoideae</taxon>
        <taxon>50 kb inversion clade</taxon>
        <taxon>NPAAA clade</taxon>
        <taxon>Hologalegina</taxon>
        <taxon>IRL clade</taxon>
        <taxon>Trifolieae</taxon>
        <taxon>Trifolium</taxon>
    </lineage>
</organism>